<reference evidence="1 2" key="1">
    <citation type="journal article" date="2019" name="Commun. Biol.">
        <title>The bagworm genome reveals a unique fibroin gene that provides high tensile strength.</title>
        <authorList>
            <person name="Kono N."/>
            <person name="Nakamura H."/>
            <person name="Ohtoshi R."/>
            <person name="Tomita M."/>
            <person name="Numata K."/>
            <person name="Arakawa K."/>
        </authorList>
    </citation>
    <scope>NUCLEOTIDE SEQUENCE [LARGE SCALE GENOMIC DNA]</scope>
</reference>
<sequence length="129" mass="14506">MERIRSIFRWPERIRSKSTRTEPRAKVSNNITLVTYNFYNGIKKPAKRVGSCRICCLLTSVQIVSCNGRRAPAPCSRNEGDRISGLRPQSLRRANKINYEFRVLTTGSAACAGFRTRLSLVVVLALAMS</sequence>
<keyword evidence="2" id="KW-1185">Reference proteome</keyword>
<evidence type="ECO:0000313" key="2">
    <source>
        <dbReference type="Proteomes" id="UP000299102"/>
    </source>
</evidence>
<accession>A0A4C2A892</accession>
<dbReference type="AlphaFoldDB" id="A0A4C2A892"/>
<dbReference type="Proteomes" id="UP000299102">
    <property type="component" value="Unassembled WGS sequence"/>
</dbReference>
<evidence type="ECO:0000313" key="1">
    <source>
        <dbReference type="EMBL" id="GBP95543.1"/>
    </source>
</evidence>
<dbReference type="EMBL" id="BGZK01002648">
    <property type="protein sequence ID" value="GBP95543.1"/>
    <property type="molecule type" value="Genomic_DNA"/>
</dbReference>
<comment type="caution">
    <text evidence="1">The sequence shown here is derived from an EMBL/GenBank/DDBJ whole genome shotgun (WGS) entry which is preliminary data.</text>
</comment>
<gene>
    <name evidence="1" type="ORF">EVAR_102555_1</name>
</gene>
<organism evidence="1 2">
    <name type="scientific">Eumeta variegata</name>
    <name type="common">Bagworm moth</name>
    <name type="synonym">Eumeta japonica</name>
    <dbReference type="NCBI Taxonomy" id="151549"/>
    <lineage>
        <taxon>Eukaryota</taxon>
        <taxon>Metazoa</taxon>
        <taxon>Ecdysozoa</taxon>
        <taxon>Arthropoda</taxon>
        <taxon>Hexapoda</taxon>
        <taxon>Insecta</taxon>
        <taxon>Pterygota</taxon>
        <taxon>Neoptera</taxon>
        <taxon>Endopterygota</taxon>
        <taxon>Lepidoptera</taxon>
        <taxon>Glossata</taxon>
        <taxon>Ditrysia</taxon>
        <taxon>Tineoidea</taxon>
        <taxon>Psychidae</taxon>
        <taxon>Oiketicinae</taxon>
        <taxon>Eumeta</taxon>
    </lineage>
</organism>
<protein>
    <submittedName>
        <fullName evidence="1">Uncharacterized protein</fullName>
    </submittedName>
</protein>
<name>A0A4C2A892_EUMVA</name>
<proteinExistence type="predicted"/>